<proteinExistence type="predicted"/>
<dbReference type="EMBL" id="QGMI01000805">
    <property type="protein sequence ID" value="TVY36639.1"/>
    <property type="molecule type" value="Genomic_DNA"/>
</dbReference>
<dbReference type="Gene3D" id="1.10.720.30">
    <property type="entry name" value="SAP domain"/>
    <property type="match status" value="1"/>
</dbReference>
<dbReference type="PANTHER" id="PTHR47031:SF3">
    <property type="entry name" value="SAP DOMAIN-CONTAINING PROTEIN"/>
    <property type="match status" value="1"/>
</dbReference>
<dbReference type="Pfam" id="PF02037">
    <property type="entry name" value="SAP"/>
    <property type="match status" value="1"/>
</dbReference>
<feature type="region of interest" description="Disordered" evidence="1">
    <location>
        <begin position="571"/>
        <end position="631"/>
    </location>
</feature>
<dbReference type="InterPro" id="IPR034257">
    <property type="entry name" value="Acinus_RRM"/>
</dbReference>
<dbReference type="OrthoDB" id="5348404at2759"/>
<reference evidence="3 4" key="1">
    <citation type="submission" date="2018-05" db="EMBL/GenBank/DDBJ databases">
        <title>Genome sequencing and assembly of the regulated plant pathogen Lachnellula willkommii and related sister species for the development of diagnostic species identification markers.</title>
        <authorList>
            <person name="Giroux E."/>
            <person name="Bilodeau G."/>
        </authorList>
    </citation>
    <scope>NUCLEOTIDE SEQUENCE [LARGE SCALE GENOMIC DNA]</scope>
    <source>
        <strain evidence="3 4">CBS 160.35</strain>
    </source>
</reference>
<dbReference type="AlphaFoldDB" id="A0A8H8RM72"/>
<evidence type="ECO:0000259" key="2">
    <source>
        <dbReference type="PROSITE" id="PS50800"/>
    </source>
</evidence>
<dbReference type="PANTHER" id="PTHR47031">
    <property type="entry name" value="SAP DNA-BINDING DOMAIN-CONTAINING PROTEIN"/>
    <property type="match status" value="1"/>
</dbReference>
<dbReference type="Gene3D" id="1.10.472.10">
    <property type="entry name" value="Cyclin-like"/>
    <property type="match status" value="1"/>
</dbReference>
<feature type="domain" description="SAP" evidence="2">
    <location>
        <begin position="4"/>
        <end position="38"/>
    </location>
</feature>
<evidence type="ECO:0000313" key="4">
    <source>
        <dbReference type="Proteomes" id="UP000443090"/>
    </source>
</evidence>
<feature type="compositionally biased region" description="Low complexity" evidence="1">
    <location>
        <begin position="577"/>
        <end position="591"/>
    </location>
</feature>
<dbReference type="InterPro" id="IPR003034">
    <property type="entry name" value="SAP_dom"/>
</dbReference>
<feature type="compositionally biased region" description="Polar residues" evidence="1">
    <location>
        <begin position="113"/>
        <end position="127"/>
    </location>
</feature>
<gene>
    <name evidence="3" type="primary">Ccnl2</name>
    <name evidence="3" type="ORF">LOCC1_G006791</name>
</gene>
<feature type="compositionally biased region" description="Polar residues" evidence="1">
    <location>
        <begin position="184"/>
        <end position="195"/>
    </location>
</feature>
<evidence type="ECO:0000256" key="1">
    <source>
        <dbReference type="SAM" id="MobiDB-lite"/>
    </source>
</evidence>
<dbReference type="InterPro" id="IPR036361">
    <property type="entry name" value="SAP_dom_sf"/>
</dbReference>
<dbReference type="CDD" id="cd12432">
    <property type="entry name" value="RRM_ACINU"/>
    <property type="match status" value="1"/>
</dbReference>
<protein>
    <submittedName>
        <fullName evidence="3">Cyclin</fullName>
    </submittedName>
</protein>
<feature type="non-terminal residue" evidence="3">
    <location>
        <position position="835"/>
    </location>
</feature>
<comment type="caution">
    <text evidence="3">The sequence shown here is derived from an EMBL/GenBank/DDBJ whole genome shotgun (WGS) entry which is preliminary data.</text>
</comment>
<feature type="region of interest" description="Disordered" evidence="1">
    <location>
        <begin position="38"/>
        <end position="198"/>
    </location>
</feature>
<dbReference type="InterPro" id="IPR036915">
    <property type="entry name" value="Cyclin-like_sf"/>
</dbReference>
<dbReference type="SMART" id="SM00513">
    <property type="entry name" value="SAP"/>
    <property type="match status" value="1"/>
</dbReference>
<organism evidence="3 4">
    <name type="scientific">Lachnellula occidentalis</name>
    <dbReference type="NCBI Taxonomy" id="215460"/>
    <lineage>
        <taxon>Eukaryota</taxon>
        <taxon>Fungi</taxon>
        <taxon>Dikarya</taxon>
        <taxon>Ascomycota</taxon>
        <taxon>Pezizomycotina</taxon>
        <taxon>Leotiomycetes</taxon>
        <taxon>Helotiales</taxon>
        <taxon>Lachnaceae</taxon>
        <taxon>Lachnellula</taxon>
    </lineage>
</organism>
<sequence>MTDWNKLKVVDLKAELKKLGLAQTGLKPVLVARLTAAENEDGTESEATVQGDAGRQDVATSSDTVSPIQQTSDPHTEVFPDAPLQATTEPKLESPAQDAASTDSPKELPIVETQASPLPVQATTIIELSQPPPQSQDSHQSALPSAEPQEIMDDRRKRKRRSQSPAPSISDSARKRARQDETSEVNTEIVTSQDDATWVEKHNAVDSAEVNAEAMEVASSGEGVEPGPTIVDVAKEEVEIQGVPRANLDENISQPQNMDFGEENMTKEVGGLDEQSPSRMRDSRFKDLFPTQPKASSLEKSIPRDSAVDAMDIDTDRVVSPAVHPATSALYIRDFMRPLNPGQLKSHLIMLATPPGHSPVPDVIVNFYLDPIRTHALVSLTSVSAAVRIRSSIHDLIWPDERTRKPLWADFIPAEKVEDWINEEQSTISGGRAAGKKWEVHYDTNEDNNVTATLQEVNSFPQAQPVPWPSDSLPSPQVPTKPRGIEGAPLGPRADTQVRAANSFSTLDRLFEVTTAKPALYYKPVSKELADRRLDKIDFATSKKTAGRPISGEINRYTFEDNDVLVDRGPEIFTGIRPPRGYRGPGPASRGGSRGGGPYQSRSAYSGGRSDRGGYDSYRGGRRNSRDNRPTAEQLYQKTSTNALPIELQDSIRFYTARLTQAAGILLRLPQDITAQANVLLFRYWLVDGLLDHEFSDISAATLYLTAKISASPRSLRSITNVYAYLLSPAHNDPDSYYLSESSYISFRNRLLLVEGHVLNALGFNTHVALPHPLAITYLQTLDVFNLPGNRGKDVARRTIAYLNAALLSPQMLYLTHQPAALATAAIYLAAREVG</sequence>
<dbReference type="SUPFAM" id="SSF47954">
    <property type="entry name" value="Cyclin-like"/>
    <property type="match status" value="2"/>
</dbReference>
<feature type="compositionally biased region" description="Polar residues" evidence="1">
    <location>
        <begin position="58"/>
        <end position="73"/>
    </location>
</feature>
<evidence type="ECO:0000313" key="3">
    <source>
        <dbReference type="EMBL" id="TVY36639.1"/>
    </source>
</evidence>
<accession>A0A8H8RM72</accession>
<dbReference type="Proteomes" id="UP000443090">
    <property type="component" value="Unassembled WGS sequence"/>
</dbReference>
<feature type="compositionally biased region" description="Low complexity" evidence="1">
    <location>
        <begin position="599"/>
        <end position="608"/>
    </location>
</feature>
<dbReference type="PROSITE" id="PS50800">
    <property type="entry name" value="SAP"/>
    <property type="match status" value="1"/>
</dbReference>
<name>A0A8H8RM72_9HELO</name>
<feature type="compositionally biased region" description="Basic and acidic residues" evidence="1">
    <location>
        <begin position="172"/>
        <end position="181"/>
    </location>
</feature>
<keyword evidence="4" id="KW-1185">Reference proteome</keyword>
<dbReference type="SUPFAM" id="SSF68906">
    <property type="entry name" value="SAP domain"/>
    <property type="match status" value="1"/>
</dbReference>